<dbReference type="GO" id="GO:0006412">
    <property type="term" value="P:translation"/>
    <property type="evidence" value="ECO:0007669"/>
    <property type="project" value="InterPro"/>
</dbReference>
<dbReference type="InterPro" id="IPR047859">
    <property type="entry name" value="Ribosomal_bL17_CS"/>
</dbReference>
<sequence>MKGLAFRKLSRTSSHRRALLRNLVTSLFQHDRIVTTVAKAKEAARQAEKIITLGKRALAAGTVPKRIVHRAGSDALSHFKADAAADAARLAAAATGSEAHHIGKGRQAASNAHKYLYSPEQTLPHLYALAQRYAGRPGGYTRIHLFGHRKGDHAPRAVLELVDSPRDVRLEMTARAVGRQLYTGAAAAQVASLSLSGAGSSSTLIGREPTLDAAGVDKVVSRFLSLTPTAQELLSQAPVYGHNAQLARTLLPTLFKSSFLNATTKENVLKVTQFGGRPAVETLLALAIEHLRYLSAQEELNRRNEDKAAEARKGGNRPAAHLTNVAPRGQGSITPRSAELRVPISSSYSVRSSARSTNSEETITTRRRFAGEWRPHVLSNTPSSAAAALDAGIPEARGNSRRLARQATHGGSALRLRRGGSESAIALGKGVFARKRLGRKLELLGMKRSADQWKEVDPGSS</sequence>
<dbReference type="GO" id="GO:0003735">
    <property type="term" value="F:structural constituent of ribosome"/>
    <property type="evidence" value="ECO:0007669"/>
    <property type="project" value="InterPro"/>
</dbReference>
<dbReference type="GO" id="GO:0005762">
    <property type="term" value="C:mitochondrial large ribosomal subunit"/>
    <property type="evidence" value="ECO:0007669"/>
    <property type="project" value="TreeGrafter"/>
</dbReference>
<organism evidence="5 6">
    <name type="scientific">Tilletia horrida</name>
    <dbReference type="NCBI Taxonomy" id="155126"/>
    <lineage>
        <taxon>Eukaryota</taxon>
        <taxon>Fungi</taxon>
        <taxon>Dikarya</taxon>
        <taxon>Basidiomycota</taxon>
        <taxon>Ustilaginomycotina</taxon>
        <taxon>Exobasidiomycetes</taxon>
        <taxon>Tilletiales</taxon>
        <taxon>Tilletiaceae</taxon>
        <taxon>Tilletia</taxon>
    </lineage>
</organism>
<protein>
    <submittedName>
        <fullName evidence="5">54S ribosomal protein L8, mitochondrial</fullName>
    </submittedName>
</protein>
<dbReference type="InterPro" id="IPR036373">
    <property type="entry name" value="Ribosomal_bL17_sf"/>
</dbReference>
<comment type="similarity">
    <text evidence="1">Belongs to the bacterial ribosomal protein bL17 family.</text>
</comment>
<evidence type="ECO:0000256" key="4">
    <source>
        <dbReference type="SAM" id="MobiDB-lite"/>
    </source>
</evidence>
<dbReference type="PANTHER" id="PTHR14413:SF16">
    <property type="entry name" value="LARGE RIBOSOMAL SUBUNIT PROTEIN BL17M"/>
    <property type="match status" value="1"/>
</dbReference>
<evidence type="ECO:0000256" key="1">
    <source>
        <dbReference type="ARBA" id="ARBA00008777"/>
    </source>
</evidence>
<dbReference type="Pfam" id="PF01196">
    <property type="entry name" value="Ribosomal_L17"/>
    <property type="match status" value="1"/>
</dbReference>
<keyword evidence="3" id="KW-0687">Ribonucleoprotein</keyword>
<dbReference type="PANTHER" id="PTHR14413">
    <property type="entry name" value="RIBOSOMAL PROTEIN L17"/>
    <property type="match status" value="1"/>
</dbReference>
<accession>A0AAN6JVW5</accession>
<evidence type="ECO:0000313" key="5">
    <source>
        <dbReference type="EMBL" id="KAK0545802.1"/>
    </source>
</evidence>
<reference evidence="5" key="1">
    <citation type="journal article" date="2023" name="PhytoFront">
        <title>Draft Genome Resources of Seven Strains of Tilletia horrida, Causal Agent of Kernel Smut of Rice.</title>
        <authorList>
            <person name="Khanal S."/>
            <person name="Antony Babu S."/>
            <person name="Zhou X.G."/>
        </authorList>
    </citation>
    <scope>NUCLEOTIDE SEQUENCE</scope>
    <source>
        <strain evidence="5">TX6</strain>
    </source>
</reference>
<proteinExistence type="inferred from homology"/>
<feature type="compositionally biased region" description="Basic and acidic residues" evidence="4">
    <location>
        <begin position="301"/>
        <end position="313"/>
    </location>
</feature>
<evidence type="ECO:0000313" key="6">
    <source>
        <dbReference type="Proteomes" id="UP001176517"/>
    </source>
</evidence>
<dbReference type="EMBL" id="JAPDMZ010000216">
    <property type="protein sequence ID" value="KAK0545802.1"/>
    <property type="molecule type" value="Genomic_DNA"/>
</dbReference>
<dbReference type="AlphaFoldDB" id="A0AAN6JVW5"/>
<feature type="region of interest" description="Disordered" evidence="4">
    <location>
        <begin position="301"/>
        <end position="334"/>
    </location>
</feature>
<dbReference type="Gene3D" id="3.90.1030.10">
    <property type="entry name" value="Ribosomal protein L17"/>
    <property type="match status" value="1"/>
</dbReference>
<gene>
    <name evidence="5" type="primary">mrpl8</name>
    <name evidence="5" type="ORF">OC846_005516</name>
</gene>
<keyword evidence="2 5" id="KW-0689">Ribosomal protein</keyword>
<evidence type="ECO:0000256" key="2">
    <source>
        <dbReference type="ARBA" id="ARBA00022980"/>
    </source>
</evidence>
<dbReference type="Proteomes" id="UP001176517">
    <property type="component" value="Unassembled WGS sequence"/>
</dbReference>
<evidence type="ECO:0000256" key="3">
    <source>
        <dbReference type="ARBA" id="ARBA00023274"/>
    </source>
</evidence>
<dbReference type="InterPro" id="IPR000456">
    <property type="entry name" value="Ribosomal_bL17"/>
</dbReference>
<comment type="caution">
    <text evidence="5">The sequence shown here is derived from an EMBL/GenBank/DDBJ whole genome shotgun (WGS) entry which is preliminary data.</text>
</comment>
<name>A0AAN6JVW5_9BASI</name>
<keyword evidence="6" id="KW-1185">Reference proteome</keyword>
<dbReference type="SUPFAM" id="SSF64263">
    <property type="entry name" value="Prokaryotic ribosomal protein L17"/>
    <property type="match status" value="1"/>
</dbReference>
<dbReference type="PROSITE" id="PS01167">
    <property type="entry name" value="RIBOSOMAL_L17"/>
    <property type="match status" value="1"/>
</dbReference>